<dbReference type="PANTHER" id="PTHR46136:SF33">
    <property type="entry name" value="TRANSCRIPTION FACTOR GTE10"/>
    <property type="match status" value="1"/>
</dbReference>
<dbReference type="Pfam" id="PF00439">
    <property type="entry name" value="Bromodomain"/>
    <property type="match status" value="1"/>
</dbReference>
<keyword evidence="6" id="KW-0539">Nucleus</keyword>
<accession>A0AAN9QUA3</accession>
<evidence type="ECO:0000256" key="4">
    <source>
        <dbReference type="ARBA" id="ARBA00023117"/>
    </source>
</evidence>
<dbReference type="Proteomes" id="UP001367508">
    <property type="component" value="Unassembled WGS sequence"/>
</dbReference>
<reference evidence="11 12" key="1">
    <citation type="submission" date="2024-01" db="EMBL/GenBank/DDBJ databases">
        <title>The genomes of 5 underutilized Papilionoideae crops provide insights into root nodulation and disease resistanc.</title>
        <authorList>
            <person name="Jiang F."/>
        </authorList>
    </citation>
    <scope>NUCLEOTIDE SEQUENCE [LARGE SCALE GENOMIC DNA]</scope>
    <source>
        <strain evidence="11">LVBAO_FW01</strain>
        <tissue evidence="11">Leaves</tissue>
    </source>
</reference>
<evidence type="ECO:0000256" key="8">
    <source>
        <dbReference type="SAM" id="MobiDB-lite"/>
    </source>
</evidence>
<keyword evidence="5" id="KW-0804">Transcription</keyword>
<dbReference type="GO" id="GO:0005634">
    <property type="term" value="C:nucleus"/>
    <property type="evidence" value="ECO:0007669"/>
    <property type="project" value="UniProtKB-SubCell"/>
</dbReference>
<feature type="compositionally biased region" description="Low complexity" evidence="8">
    <location>
        <begin position="494"/>
        <end position="519"/>
    </location>
</feature>
<comment type="subcellular location">
    <subcellularLocation>
        <location evidence="1">Nucleus</location>
    </subcellularLocation>
</comment>
<dbReference type="PANTHER" id="PTHR46136">
    <property type="entry name" value="TRANSCRIPTION FACTOR GTE8"/>
    <property type="match status" value="1"/>
</dbReference>
<feature type="compositionally biased region" description="Basic residues" evidence="8">
    <location>
        <begin position="168"/>
        <end position="186"/>
    </location>
</feature>
<evidence type="ECO:0000256" key="7">
    <source>
        <dbReference type="PROSITE-ProRule" id="PRU00035"/>
    </source>
</evidence>
<evidence type="ECO:0000256" key="5">
    <source>
        <dbReference type="ARBA" id="ARBA00023163"/>
    </source>
</evidence>
<proteinExistence type="predicted"/>
<dbReference type="AlphaFoldDB" id="A0AAN9QUA3"/>
<feature type="region of interest" description="Disordered" evidence="8">
    <location>
        <begin position="315"/>
        <end position="346"/>
    </location>
</feature>
<evidence type="ECO:0000313" key="12">
    <source>
        <dbReference type="Proteomes" id="UP001367508"/>
    </source>
</evidence>
<feature type="compositionally biased region" description="Basic and acidic residues" evidence="8">
    <location>
        <begin position="716"/>
        <end position="729"/>
    </location>
</feature>
<feature type="compositionally biased region" description="Polar residues" evidence="8">
    <location>
        <begin position="532"/>
        <end position="544"/>
    </location>
</feature>
<dbReference type="Pfam" id="PF17035">
    <property type="entry name" value="BET"/>
    <property type="match status" value="1"/>
</dbReference>
<dbReference type="InterPro" id="IPR037377">
    <property type="entry name" value="GTE_bromo"/>
</dbReference>
<keyword evidence="2" id="KW-0805">Transcription regulation</keyword>
<organism evidence="11 12">
    <name type="scientific">Canavalia gladiata</name>
    <name type="common">Sword bean</name>
    <name type="synonym">Dolichos gladiatus</name>
    <dbReference type="NCBI Taxonomy" id="3824"/>
    <lineage>
        <taxon>Eukaryota</taxon>
        <taxon>Viridiplantae</taxon>
        <taxon>Streptophyta</taxon>
        <taxon>Embryophyta</taxon>
        <taxon>Tracheophyta</taxon>
        <taxon>Spermatophyta</taxon>
        <taxon>Magnoliopsida</taxon>
        <taxon>eudicotyledons</taxon>
        <taxon>Gunneridae</taxon>
        <taxon>Pentapetalae</taxon>
        <taxon>rosids</taxon>
        <taxon>fabids</taxon>
        <taxon>Fabales</taxon>
        <taxon>Fabaceae</taxon>
        <taxon>Papilionoideae</taxon>
        <taxon>50 kb inversion clade</taxon>
        <taxon>NPAAA clade</taxon>
        <taxon>indigoferoid/millettioid clade</taxon>
        <taxon>Phaseoleae</taxon>
        <taxon>Canavalia</taxon>
    </lineage>
</organism>
<feature type="region of interest" description="Disordered" evidence="8">
    <location>
        <begin position="716"/>
        <end position="778"/>
    </location>
</feature>
<evidence type="ECO:0000256" key="6">
    <source>
        <dbReference type="ARBA" id="ARBA00023242"/>
    </source>
</evidence>
<evidence type="ECO:0000259" key="10">
    <source>
        <dbReference type="PROSITE" id="PS51525"/>
    </source>
</evidence>
<feature type="region of interest" description="Disordered" evidence="8">
    <location>
        <begin position="618"/>
        <end position="694"/>
    </location>
</feature>
<feature type="region of interest" description="Disordered" evidence="8">
    <location>
        <begin position="134"/>
        <end position="186"/>
    </location>
</feature>
<name>A0AAN9QUA3_CANGL</name>
<comment type="caution">
    <text evidence="11">The sequence shown here is derived from an EMBL/GenBank/DDBJ whole genome shotgun (WGS) entry which is preliminary data.</text>
</comment>
<evidence type="ECO:0000256" key="2">
    <source>
        <dbReference type="ARBA" id="ARBA00023015"/>
    </source>
</evidence>
<dbReference type="CDD" id="cd05506">
    <property type="entry name" value="Bromo_plant1"/>
    <property type="match status" value="1"/>
</dbReference>
<dbReference type="PROSITE" id="PS51525">
    <property type="entry name" value="NET"/>
    <property type="match status" value="1"/>
</dbReference>
<dbReference type="SUPFAM" id="SSF47370">
    <property type="entry name" value="Bromodomain"/>
    <property type="match status" value="1"/>
</dbReference>
<keyword evidence="12" id="KW-1185">Reference proteome</keyword>
<feature type="domain" description="Bromo" evidence="9">
    <location>
        <begin position="217"/>
        <end position="289"/>
    </location>
</feature>
<dbReference type="InterPro" id="IPR052442">
    <property type="entry name" value="Env_Response_Regulator"/>
</dbReference>
<evidence type="ECO:0000313" key="11">
    <source>
        <dbReference type="EMBL" id="KAK7350690.1"/>
    </source>
</evidence>
<dbReference type="PRINTS" id="PR00503">
    <property type="entry name" value="BROMODOMAIN"/>
</dbReference>
<dbReference type="InterPro" id="IPR038336">
    <property type="entry name" value="NET_sf"/>
</dbReference>
<dbReference type="InterPro" id="IPR036427">
    <property type="entry name" value="Bromodomain-like_sf"/>
</dbReference>
<protein>
    <submittedName>
        <fullName evidence="11">Uncharacterized protein</fullName>
    </submittedName>
</protein>
<feature type="region of interest" description="Disordered" evidence="8">
    <location>
        <begin position="464"/>
        <end position="595"/>
    </location>
</feature>
<dbReference type="Gene3D" id="1.20.920.10">
    <property type="entry name" value="Bromodomain-like"/>
    <property type="match status" value="1"/>
</dbReference>
<dbReference type="Gene3D" id="1.20.1270.220">
    <property type="match status" value="1"/>
</dbReference>
<feature type="compositionally biased region" description="Polar residues" evidence="8">
    <location>
        <begin position="551"/>
        <end position="572"/>
    </location>
</feature>
<keyword evidence="4 7" id="KW-0103">Bromodomain</keyword>
<evidence type="ECO:0000259" key="9">
    <source>
        <dbReference type="PROSITE" id="PS50014"/>
    </source>
</evidence>
<feature type="compositionally biased region" description="Basic and acidic residues" evidence="8">
    <location>
        <begin position="322"/>
        <end position="332"/>
    </location>
</feature>
<dbReference type="PROSITE" id="PS50014">
    <property type="entry name" value="BROMODOMAIN_2"/>
    <property type="match status" value="1"/>
</dbReference>
<dbReference type="InterPro" id="IPR001487">
    <property type="entry name" value="Bromodomain"/>
</dbReference>
<gene>
    <name evidence="11" type="ORF">VNO77_09568</name>
</gene>
<sequence>MAPTVPIEFAGQKESRKYSHSQIMGKSRKYSKGYATGFVPDFRHAVETMGESEGLGSLGRVDTEMTASADSSAPKRKCLGVNAGGYGSFDVPFQLFSLSKMSGFERKDLKRRLTWELEQVRELQKKVDSMNSNIVGLSPSSDIRSHGAGQKRPKLENQHTTLEVSVPHGKKRPLPGHNGPKTKKSMSGRFEYAKPAAPGTSYATLMKQCETILNHLMSHQFGWVFNTPVDVVELKIPDYFTVIKHPMDLGTVKRRITSGEYSNPLDFAADVRLTFSNAMTYNPPGNDVHIMAESLSKKFEMRWKAIEKKIPVTDCVPSEPSRPTRVETEISHRIPPTKKKKITPNDINVKPEPAKRVMTVEDKHKLSLELEAMLGELPETIVDFLREQSYNAGQTNDDEIEIDIDALSDDTLFKLRKLLDDYMLEKQRFPTKAGQCEMELLNESGFSNSSMQPCKGNEHVEEDVDIVGGNDPPISNYPPLEIEKDGTNRNSKCSSSSSSSSESGSSSSDSDSGSSSGSELDTAKASEPLSATKENVGSGLTSDQNKGDLGNSETGKDSTNVGGQIEQSSQTKPVAFEPESHQEGESAAPKRQVSPEKLYRAALLRSRFADTILKAQEKALEKDEKRDPEKLRIEREDLERRQKEEKARLQAEAKAAEEARRKAEAEAAAEAKRKRELEREAARQALQKMEKTVDINESSQFLEDLEMLSAVHDERTLSFKEETSPDHPENGLGRIKLQGNPLEQLGLYMKADDEDEEEELPQSGAAGPSNDVEEGEID</sequence>
<dbReference type="InterPro" id="IPR027353">
    <property type="entry name" value="NET_dom"/>
</dbReference>
<feature type="domain" description="NET" evidence="10">
    <location>
        <begin position="348"/>
        <end position="430"/>
    </location>
</feature>
<keyword evidence="3" id="KW-0175">Coiled coil</keyword>
<dbReference type="SMART" id="SM00297">
    <property type="entry name" value="BROMO"/>
    <property type="match status" value="1"/>
</dbReference>
<evidence type="ECO:0000256" key="3">
    <source>
        <dbReference type="ARBA" id="ARBA00023054"/>
    </source>
</evidence>
<evidence type="ECO:0000256" key="1">
    <source>
        <dbReference type="ARBA" id="ARBA00004123"/>
    </source>
</evidence>
<dbReference type="EMBL" id="JAYMYQ010000002">
    <property type="protein sequence ID" value="KAK7350690.1"/>
    <property type="molecule type" value="Genomic_DNA"/>
</dbReference>